<accession>A0A1V1NRM5</accession>
<dbReference type="Proteomes" id="UP000189670">
    <property type="component" value="Unassembled WGS sequence"/>
</dbReference>
<evidence type="ECO:0000313" key="2">
    <source>
        <dbReference type="Proteomes" id="UP000189670"/>
    </source>
</evidence>
<comment type="caution">
    <text evidence="1">The sequence shown here is derived from an EMBL/GenBank/DDBJ whole genome shotgun (WGS) entry which is preliminary data.</text>
</comment>
<name>A0A1V1NRM5_9BACT</name>
<sequence>FEMAAGKYKGCQVLYNAMINGDRVDTLAAFIEIPMLLNPVSEFYERLIHSPELWMYVSETGDLHDGFRAEKLLTAPVSLGGWGCVYQGESFNCGGAGYWRNA</sequence>
<organism evidence="1 2">
    <name type="scientific">Candidatus Magnetoglobus multicellularis str. Araruama</name>
    <dbReference type="NCBI Taxonomy" id="890399"/>
    <lineage>
        <taxon>Bacteria</taxon>
        <taxon>Pseudomonadati</taxon>
        <taxon>Thermodesulfobacteriota</taxon>
        <taxon>Desulfobacteria</taxon>
        <taxon>Desulfobacterales</taxon>
        <taxon>Desulfobacteraceae</taxon>
        <taxon>Candidatus Magnetoglobus</taxon>
    </lineage>
</organism>
<dbReference type="EMBL" id="ATBP01003058">
    <property type="protein sequence ID" value="ETR65225.1"/>
    <property type="molecule type" value="Genomic_DNA"/>
</dbReference>
<gene>
    <name evidence="1" type="ORF">OMM_14600</name>
</gene>
<reference evidence="2" key="1">
    <citation type="submission" date="2012-11" db="EMBL/GenBank/DDBJ databases">
        <authorList>
            <person name="Lucero-Rivera Y.E."/>
            <person name="Tovar-Ramirez D."/>
        </authorList>
    </citation>
    <scope>NUCLEOTIDE SEQUENCE [LARGE SCALE GENOMIC DNA]</scope>
    <source>
        <strain evidence="2">Araruama</strain>
    </source>
</reference>
<feature type="non-terminal residue" evidence="1">
    <location>
        <position position="1"/>
    </location>
</feature>
<proteinExistence type="predicted"/>
<dbReference type="AlphaFoldDB" id="A0A1V1NRM5"/>
<protein>
    <submittedName>
        <fullName evidence="1">Uncharacterized protein</fullName>
    </submittedName>
</protein>
<evidence type="ECO:0000313" key="1">
    <source>
        <dbReference type="EMBL" id="ETR65225.1"/>
    </source>
</evidence>